<feature type="domain" description="RRM" evidence="3">
    <location>
        <begin position="415"/>
        <end position="486"/>
    </location>
</feature>
<dbReference type="SMART" id="SM00360">
    <property type="entry name" value="RRM"/>
    <property type="match status" value="1"/>
</dbReference>
<dbReference type="Proteomes" id="UP000244073">
    <property type="component" value="Unassembled WGS sequence"/>
</dbReference>
<feature type="compositionally biased region" description="Low complexity" evidence="2">
    <location>
        <begin position="511"/>
        <end position="522"/>
    </location>
</feature>
<dbReference type="Pfam" id="PF00076">
    <property type="entry name" value="RRM_1"/>
    <property type="match status" value="1"/>
</dbReference>
<feature type="compositionally biased region" description="Low complexity" evidence="2">
    <location>
        <begin position="314"/>
        <end position="333"/>
    </location>
</feature>
<dbReference type="PANTHER" id="PTHR23295:SF6">
    <property type="entry name" value="NEOSIN, ISOFORM A"/>
    <property type="match status" value="1"/>
</dbReference>
<dbReference type="SUPFAM" id="SSF52954">
    <property type="entry name" value="Class II aaRS ABD-related"/>
    <property type="match status" value="1"/>
</dbReference>
<feature type="compositionally biased region" description="Basic and acidic residues" evidence="2">
    <location>
        <begin position="570"/>
        <end position="589"/>
    </location>
</feature>
<feature type="compositionally biased region" description="Basic and acidic residues" evidence="2">
    <location>
        <begin position="189"/>
        <end position="201"/>
    </location>
</feature>
<dbReference type="OrthoDB" id="10044938at2759"/>
<dbReference type="EMBL" id="MSFN02000010">
    <property type="protein sequence ID" value="PTU17429.1"/>
    <property type="molecule type" value="Genomic_DNA"/>
</dbReference>
<evidence type="ECO:0000256" key="2">
    <source>
        <dbReference type="SAM" id="MobiDB-lite"/>
    </source>
</evidence>
<feature type="compositionally biased region" description="Low complexity" evidence="2">
    <location>
        <begin position="234"/>
        <end position="248"/>
    </location>
</feature>
<dbReference type="AlphaFoldDB" id="A0A2T5LMC2"/>
<feature type="compositionally biased region" description="Polar residues" evidence="2">
    <location>
        <begin position="152"/>
        <end position="170"/>
    </location>
</feature>
<reference evidence="4 5" key="1">
    <citation type="journal article" date="2018" name="Proc. Natl. Acad. Sci. U.S.A.">
        <title>Linking secondary metabolites to gene clusters through genome sequencing of six diverse Aspergillus species.</title>
        <authorList>
            <person name="Kaerboelling I."/>
            <person name="Vesth T.C."/>
            <person name="Frisvad J.C."/>
            <person name="Nybo J.L."/>
            <person name="Theobald S."/>
            <person name="Kuo A."/>
            <person name="Bowyer P."/>
            <person name="Matsuda Y."/>
            <person name="Mondo S."/>
            <person name="Lyhne E.K."/>
            <person name="Kogle M.E."/>
            <person name="Clum A."/>
            <person name="Lipzen A."/>
            <person name="Salamov A."/>
            <person name="Ngan C.Y."/>
            <person name="Daum C."/>
            <person name="Chiniquy J."/>
            <person name="Barry K."/>
            <person name="LaButti K."/>
            <person name="Haridas S."/>
            <person name="Simmons B.A."/>
            <person name="Magnuson J.K."/>
            <person name="Mortensen U.H."/>
            <person name="Larsen T.O."/>
            <person name="Grigoriev I.V."/>
            <person name="Baker S.E."/>
            <person name="Andersen M.R."/>
        </authorList>
    </citation>
    <scope>NUCLEOTIDE SEQUENCE [LARGE SCALE GENOMIC DNA]</scope>
    <source>
        <strain evidence="4 5">IBT 24754</strain>
    </source>
</reference>
<dbReference type="CDD" id="cd12342">
    <property type="entry name" value="RRM_Nab3p"/>
    <property type="match status" value="1"/>
</dbReference>
<dbReference type="InterPro" id="IPR000504">
    <property type="entry name" value="RRM_dom"/>
</dbReference>
<evidence type="ECO:0000313" key="5">
    <source>
        <dbReference type="Proteomes" id="UP000244073"/>
    </source>
</evidence>
<organism evidence="4 5">
    <name type="scientific">Aspergillus ochraceoroseus IBT 24754</name>
    <dbReference type="NCBI Taxonomy" id="1392256"/>
    <lineage>
        <taxon>Eukaryota</taxon>
        <taxon>Fungi</taxon>
        <taxon>Dikarya</taxon>
        <taxon>Ascomycota</taxon>
        <taxon>Pezizomycotina</taxon>
        <taxon>Eurotiomycetes</taxon>
        <taxon>Eurotiomycetidae</taxon>
        <taxon>Eurotiales</taxon>
        <taxon>Aspergillaceae</taxon>
        <taxon>Aspergillus</taxon>
        <taxon>Aspergillus subgen. Nidulantes</taxon>
    </lineage>
</organism>
<dbReference type="RefSeq" id="XP_040748821.1">
    <property type="nucleotide sequence ID" value="XM_040898643.1"/>
</dbReference>
<dbReference type="Gene3D" id="3.40.50.800">
    <property type="entry name" value="Anticodon-binding domain"/>
    <property type="match status" value="1"/>
</dbReference>
<dbReference type="InterPro" id="IPR036621">
    <property type="entry name" value="Anticodon-bd_dom_sf"/>
</dbReference>
<feature type="compositionally biased region" description="Gly residues" evidence="2">
    <location>
        <begin position="76"/>
        <end position="85"/>
    </location>
</feature>
<dbReference type="Gene3D" id="3.30.70.330">
    <property type="match status" value="1"/>
</dbReference>
<feature type="compositionally biased region" description="Polar residues" evidence="2">
    <location>
        <begin position="297"/>
        <end position="313"/>
    </location>
</feature>
<accession>A0A2T5LMC2</accession>
<dbReference type="InterPro" id="IPR035979">
    <property type="entry name" value="RBD_domain_sf"/>
</dbReference>
<feature type="compositionally biased region" description="Low complexity" evidence="2">
    <location>
        <begin position="491"/>
        <end position="501"/>
    </location>
</feature>
<dbReference type="VEuPathDB" id="FungiDB:P175DRAFT_0512173"/>
<sequence length="900" mass="98373">MTPDSPDEALHFRGKTLTPESPRPLHIAEPANIPVLQNQMDPVFNDTSTYEKSVRISEDIYHVHHNGLLSSHGPYTGSGGAGGNAGSIQGSELQPPSQHHSHIQGSFHPGRLLVNGDGRMDPNITTPLTATITAPFPAPSNPSPPSQTTEPYTQKATPDSSLTASPTSDPISLLAHPVPGLPPSSFSHRPHDIPFAHEVDHQAAPQSRLDPEAKPDDNSAEGDVDFQNLLDNLPPSTAPSAPTVSGTAHLSTEDPSATPQAGLPPRPPPQEKPSIHPNYNPSDDIRSYHQLPAHTTPDASNPYTTQQSSYQSNAALPPLAAAGAPGTSSGTSALPPPPIASFQQPPSAAAESQEAAPSVAQKAGRVERPPRIAKPGVPDEDAPWGPEVQKKYDEFLHDERVYVTEGLWDRFPYGSRLFVGNLPTERVTKRDLFHIFHNYGKLAQISIKQAYGFIQFLDASACKKALDSEQGAVVRGRKVHLEISKPQRNTRPAPATSESSRAPPPRRSRSPEYSRGGPPSGRNARASGDRYERPYEQGRVPFSDFRGEPAHRRRDDYRPPLRSPSPRGYRPREGYRSRDRTPERFDRRERQRSRSPYRRDTRDGRERRYRTPSPRGRGVYDSDADMPVPRRAARDVPDVQILVLEELDRNFIYHVETSFRNRGLRVDVLALGPRIPLDAAVQRQISEGVLAVVRLSRPSQLSRKIPLQVFDRSAAVDNVRSNEYPELDPNIAAEIVFQAYSLQRNGLHTSFPPTAYGVPALPSATMPHTQAPPPLASQPNLANLISTLDAPTLQSLLSALQQRPPVQVAQHPFPATNHPHAAPDLASLLSSATRQPILTNPQQSFSSQPFPLQAPNVPAVSDPNLLSLLAKGLGAQQPQNQAGVPPHVQNIMSQLGKWKQ</sequence>
<dbReference type="PROSITE" id="PS50102">
    <property type="entry name" value="RRM"/>
    <property type="match status" value="1"/>
</dbReference>
<dbReference type="InterPro" id="IPR052600">
    <property type="entry name" value="Nuc_rcpt_coact/corep"/>
</dbReference>
<feature type="compositionally biased region" description="Pro residues" evidence="2">
    <location>
        <begin position="136"/>
        <end position="145"/>
    </location>
</feature>
<gene>
    <name evidence="4" type="ORF">P175DRAFT_0512173</name>
</gene>
<dbReference type="SUPFAM" id="SSF54928">
    <property type="entry name" value="RNA-binding domain, RBD"/>
    <property type="match status" value="1"/>
</dbReference>
<feature type="region of interest" description="Disordered" evidence="2">
    <location>
        <begin position="72"/>
        <end position="386"/>
    </location>
</feature>
<feature type="compositionally biased region" description="Basic and acidic residues" evidence="2">
    <location>
        <begin position="597"/>
        <end position="606"/>
    </location>
</feature>
<evidence type="ECO:0000256" key="1">
    <source>
        <dbReference type="PROSITE-ProRule" id="PRU00176"/>
    </source>
</evidence>
<evidence type="ECO:0000259" key="3">
    <source>
        <dbReference type="PROSITE" id="PS50102"/>
    </source>
</evidence>
<feature type="compositionally biased region" description="Low complexity" evidence="2">
    <location>
        <begin position="340"/>
        <end position="361"/>
    </location>
</feature>
<feature type="compositionally biased region" description="Low complexity" evidence="2">
    <location>
        <begin position="122"/>
        <end position="135"/>
    </location>
</feature>
<feature type="region of interest" description="Disordered" evidence="2">
    <location>
        <begin position="1"/>
        <end position="26"/>
    </location>
</feature>
<feature type="compositionally biased region" description="Polar residues" evidence="2">
    <location>
        <begin position="249"/>
        <end position="259"/>
    </location>
</feature>
<comment type="caution">
    <text evidence="4">The sequence shown here is derived from an EMBL/GenBank/DDBJ whole genome shotgun (WGS) entry which is preliminary data.</text>
</comment>
<dbReference type="InterPro" id="IPR012677">
    <property type="entry name" value="Nucleotide-bd_a/b_plait_sf"/>
</dbReference>
<feature type="region of interest" description="Disordered" evidence="2">
    <location>
        <begin position="477"/>
        <end position="625"/>
    </location>
</feature>
<dbReference type="InterPro" id="IPR034167">
    <property type="entry name" value="Nab3_RRM"/>
</dbReference>
<evidence type="ECO:0000313" key="4">
    <source>
        <dbReference type="EMBL" id="PTU17429.1"/>
    </source>
</evidence>
<feature type="compositionally biased region" description="Basic and acidic residues" evidence="2">
    <location>
        <begin position="527"/>
        <end position="536"/>
    </location>
</feature>
<proteinExistence type="predicted"/>
<protein>
    <recommendedName>
        <fullName evidence="3">RRM domain-containing protein</fullName>
    </recommendedName>
</protein>
<name>A0A2T5LMC2_9EURO</name>
<keyword evidence="1" id="KW-0694">RNA-binding</keyword>
<feature type="compositionally biased region" description="Basic and acidic residues" evidence="2">
    <location>
        <begin position="545"/>
        <end position="559"/>
    </location>
</feature>
<dbReference type="GO" id="GO:0003723">
    <property type="term" value="F:RNA binding"/>
    <property type="evidence" value="ECO:0007669"/>
    <property type="project" value="UniProtKB-UniRule"/>
</dbReference>
<dbReference type="PANTHER" id="PTHR23295">
    <property type="entry name" value="NUCLEAR RECEPTOR COACTIVATOR 5-RELATED"/>
    <property type="match status" value="1"/>
</dbReference>
<dbReference type="GeneID" id="63815525"/>
<feature type="compositionally biased region" description="Pro residues" evidence="2">
    <location>
        <begin position="262"/>
        <end position="271"/>
    </location>
</feature>